<dbReference type="Pfam" id="PF13476">
    <property type="entry name" value="AAA_23"/>
    <property type="match status" value="1"/>
</dbReference>
<dbReference type="Pfam" id="PF13304">
    <property type="entry name" value="AAA_21"/>
    <property type="match status" value="1"/>
</dbReference>
<reference evidence="2" key="1">
    <citation type="submission" date="2019-03" db="EMBL/GenBank/DDBJ databases">
        <title>Single cell metagenomics reveals metabolic interactions within the superorganism composed of flagellate Streblomastix strix and complex community of Bacteroidetes bacteria on its surface.</title>
        <authorList>
            <person name="Treitli S.C."/>
            <person name="Kolisko M."/>
            <person name="Husnik F."/>
            <person name="Keeling P."/>
            <person name="Hampl V."/>
        </authorList>
    </citation>
    <scope>NUCLEOTIDE SEQUENCE</scope>
    <source>
        <strain evidence="2">STM</strain>
    </source>
</reference>
<sequence length="412" mass="47535">MTFKTLKLQQWKQFQNIDIEFHDRLTVLTGANGSGKTTLLHLLARHFGWDFQELATPAPEKETGFMRYFTRFFKKNEPTNNQKIGEISYDNSMISDLLIPNSNTAKYQIQIQYRNPQQQIGQIKGINIASHRNVFKYQEVPTISTQKRDRKNAYALVEQSTKIDAFNIGYYEHKPINYLIKETLLNWAIGGSGNKFIQPDRELEENFLGFQDVLKIILPDNIGFQEISIRNYEIVLVTDSGDFMLDAVSGGIASLVDLAWQIYNFTYSKEQIVVLIDEVENHLHATMQRSVLPDLLDAFPNIQFIVSTHSPLAVASVKDSNVYAFRYDKENRVYSEKLDLVNKARTATEILNEVLGVPFTMPIWAEESLIQLVKKYRDLEITESNVNLMREEFRLLGLESLMPLAIKEVFEK</sequence>
<dbReference type="SUPFAM" id="SSF52540">
    <property type="entry name" value="P-loop containing nucleoside triphosphate hydrolases"/>
    <property type="match status" value="1"/>
</dbReference>
<dbReference type="SMART" id="SM00382">
    <property type="entry name" value="AAA"/>
    <property type="match status" value="1"/>
</dbReference>
<dbReference type="Gene3D" id="3.40.50.300">
    <property type="entry name" value="P-loop containing nucleotide triphosphate hydrolases"/>
    <property type="match status" value="1"/>
</dbReference>
<dbReference type="InterPro" id="IPR038729">
    <property type="entry name" value="Rad50/SbcC_AAA"/>
</dbReference>
<feature type="domain" description="AAA+ ATPase" evidence="1">
    <location>
        <begin position="22"/>
        <end position="328"/>
    </location>
</feature>
<dbReference type="InterPro" id="IPR051396">
    <property type="entry name" value="Bact_Antivir_Def_Nuclease"/>
</dbReference>
<protein>
    <submittedName>
        <fullName evidence="2">DNA replication and repair protein RecF</fullName>
    </submittedName>
</protein>
<dbReference type="PANTHER" id="PTHR43581:SF4">
    <property type="entry name" value="ATP_GTP PHOSPHATASE"/>
    <property type="match status" value="1"/>
</dbReference>
<dbReference type="InterPro" id="IPR003593">
    <property type="entry name" value="AAA+_ATPase"/>
</dbReference>
<dbReference type="PANTHER" id="PTHR43581">
    <property type="entry name" value="ATP/GTP PHOSPHATASE"/>
    <property type="match status" value="1"/>
</dbReference>
<proteinExistence type="predicted"/>
<dbReference type="InterPro" id="IPR027417">
    <property type="entry name" value="P-loop_NTPase"/>
</dbReference>
<evidence type="ECO:0000259" key="1">
    <source>
        <dbReference type="SMART" id="SM00382"/>
    </source>
</evidence>
<dbReference type="AlphaFoldDB" id="A0A5J4SCV9"/>
<organism evidence="2">
    <name type="scientific">termite gut metagenome</name>
    <dbReference type="NCBI Taxonomy" id="433724"/>
    <lineage>
        <taxon>unclassified sequences</taxon>
        <taxon>metagenomes</taxon>
        <taxon>organismal metagenomes</taxon>
    </lineage>
</organism>
<name>A0A5J4SCV9_9ZZZZ</name>
<accession>A0A5J4SCV9</accession>
<dbReference type="InterPro" id="IPR003959">
    <property type="entry name" value="ATPase_AAA_core"/>
</dbReference>
<dbReference type="EMBL" id="SNRY01000285">
    <property type="protein sequence ID" value="KAA6343143.1"/>
    <property type="molecule type" value="Genomic_DNA"/>
</dbReference>
<dbReference type="GO" id="GO:0016887">
    <property type="term" value="F:ATP hydrolysis activity"/>
    <property type="evidence" value="ECO:0007669"/>
    <property type="project" value="InterPro"/>
</dbReference>
<dbReference type="GO" id="GO:0005524">
    <property type="term" value="F:ATP binding"/>
    <property type="evidence" value="ECO:0007669"/>
    <property type="project" value="InterPro"/>
</dbReference>
<gene>
    <name evidence="2" type="ORF">EZS27_009148</name>
</gene>
<evidence type="ECO:0000313" key="2">
    <source>
        <dbReference type="EMBL" id="KAA6343143.1"/>
    </source>
</evidence>
<comment type="caution">
    <text evidence="2">The sequence shown here is derived from an EMBL/GenBank/DDBJ whole genome shotgun (WGS) entry which is preliminary data.</text>
</comment>